<reference evidence="2 3" key="1">
    <citation type="submission" date="2019-04" db="EMBL/GenBank/DDBJ databases">
        <title>Geobacter ruber sp. nov., ferric-reducing bacteria isolated from paddy soil.</title>
        <authorList>
            <person name="Xu Z."/>
            <person name="Masuda Y."/>
            <person name="Itoh H."/>
            <person name="Senoo K."/>
        </authorList>
    </citation>
    <scope>NUCLEOTIDE SEQUENCE [LARGE SCALE GENOMIC DNA]</scope>
    <source>
        <strain evidence="2 3">Red88</strain>
    </source>
</reference>
<protein>
    <submittedName>
        <fullName evidence="2">Transporter</fullName>
    </submittedName>
</protein>
<dbReference type="InterPro" id="IPR025737">
    <property type="entry name" value="FApF"/>
</dbReference>
<dbReference type="EMBL" id="SRSD01000004">
    <property type="protein sequence ID" value="KAA0892317.1"/>
    <property type="molecule type" value="Genomic_DNA"/>
</dbReference>
<comment type="caution">
    <text evidence="2">The sequence shown here is derived from an EMBL/GenBank/DDBJ whole genome shotgun (WGS) entry which is preliminary data.</text>
</comment>
<dbReference type="Proteomes" id="UP000324298">
    <property type="component" value="Unassembled WGS sequence"/>
</dbReference>
<evidence type="ECO:0000256" key="1">
    <source>
        <dbReference type="SAM" id="SignalP"/>
    </source>
</evidence>
<evidence type="ECO:0000313" key="3">
    <source>
        <dbReference type="Proteomes" id="UP000324298"/>
    </source>
</evidence>
<dbReference type="OrthoDB" id="5396016at2"/>
<dbReference type="AlphaFoldDB" id="A0A5A9XGM0"/>
<dbReference type="Pfam" id="PF13557">
    <property type="entry name" value="Phenol_MetA_deg"/>
    <property type="match status" value="1"/>
</dbReference>
<keyword evidence="3" id="KW-1185">Reference proteome</keyword>
<evidence type="ECO:0000313" key="2">
    <source>
        <dbReference type="EMBL" id="KAA0892317.1"/>
    </source>
</evidence>
<proteinExistence type="predicted"/>
<organism evidence="2 3">
    <name type="scientific">Oryzomonas rubra</name>
    <dbReference type="NCBI Taxonomy" id="2509454"/>
    <lineage>
        <taxon>Bacteria</taxon>
        <taxon>Pseudomonadati</taxon>
        <taxon>Thermodesulfobacteriota</taxon>
        <taxon>Desulfuromonadia</taxon>
        <taxon>Geobacterales</taxon>
        <taxon>Geobacteraceae</taxon>
        <taxon>Oryzomonas</taxon>
    </lineage>
</organism>
<name>A0A5A9XGM0_9BACT</name>
<accession>A0A5A9XGM0</accession>
<sequence length="267" mass="28825">MRRGITAALLAGMVTLGAAPSFAGPPLVTDDTGTVLPGRAEVEFNGGYAYDKESENGVATRSEVFDGEMKINTGITKDLGVSLTVPYLFSERVREDGQLAGTSDGFGDIALELKYRFFERDGLSLAVKPTILLPTGKYRAGLSDGRWGFGGALIATKEFAEGKYLLHANLGYEHHSFRTDIQRDENRSDLWSGSLAAEVQVMKGLTLMTDFGVATTRERSTSELCSYGLVGARYEVSPFLDVNAGVKVGLTQPEDDLALLYGVVLKF</sequence>
<feature type="chain" id="PRO_5022887706" evidence="1">
    <location>
        <begin position="24"/>
        <end position="267"/>
    </location>
</feature>
<keyword evidence="1" id="KW-0732">Signal</keyword>
<feature type="signal peptide" evidence="1">
    <location>
        <begin position="1"/>
        <end position="23"/>
    </location>
</feature>
<gene>
    <name evidence="2" type="ORF">ET418_07925</name>
</gene>